<keyword evidence="2 4" id="KW-0238">DNA-binding</keyword>
<organism evidence="6 7">
    <name type="scientific">Catenulispora yoronensis</name>
    <dbReference type="NCBI Taxonomy" id="450799"/>
    <lineage>
        <taxon>Bacteria</taxon>
        <taxon>Bacillati</taxon>
        <taxon>Actinomycetota</taxon>
        <taxon>Actinomycetes</taxon>
        <taxon>Catenulisporales</taxon>
        <taxon>Catenulisporaceae</taxon>
        <taxon>Catenulispora</taxon>
    </lineage>
</organism>
<dbReference type="InterPro" id="IPR009057">
    <property type="entry name" value="Homeodomain-like_sf"/>
</dbReference>
<proteinExistence type="predicted"/>
<dbReference type="SUPFAM" id="SSF48498">
    <property type="entry name" value="Tetracyclin repressor-like, C-terminal domain"/>
    <property type="match status" value="1"/>
</dbReference>
<accession>A0ABN2U6X9</accession>
<dbReference type="Pfam" id="PF13305">
    <property type="entry name" value="TetR_C_33"/>
    <property type="match status" value="1"/>
</dbReference>
<evidence type="ECO:0000256" key="2">
    <source>
        <dbReference type="ARBA" id="ARBA00023125"/>
    </source>
</evidence>
<dbReference type="Pfam" id="PF00440">
    <property type="entry name" value="TetR_N"/>
    <property type="match status" value="1"/>
</dbReference>
<feature type="domain" description="HTH tetR-type" evidence="5">
    <location>
        <begin position="17"/>
        <end position="76"/>
    </location>
</feature>
<dbReference type="SUPFAM" id="SSF46689">
    <property type="entry name" value="Homeodomain-like"/>
    <property type="match status" value="1"/>
</dbReference>
<dbReference type="EMBL" id="BAAAQN010000014">
    <property type="protein sequence ID" value="GAA2028801.1"/>
    <property type="molecule type" value="Genomic_DNA"/>
</dbReference>
<dbReference type="InterPro" id="IPR025996">
    <property type="entry name" value="MT1864/Rv1816-like_C"/>
</dbReference>
<dbReference type="InterPro" id="IPR001647">
    <property type="entry name" value="HTH_TetR"/>
</dbReference>
<keyword evidence="7" id="KW-1185">Reference proteome</keyword>
<evidence type="ECO:0000256" key="4">
    <source>
        <dbReference type="PROSITE-ProRule" id="PRU00335"/>
    </source>
</evidence>
<sequence length="242" mass="26429">MSDEKASAPSIRARVRAEMIAEIKRVALVHLERDGSALSLRGVARDMKMVSSAIYRYFPSRDELLTALIIDAYTSLADAADAADGNVDRREAYLARWFSVGHTIRNWALAHPAEYALIYGSPIPGYKAPMDTVPPAARTLIALGRCIAEAEAAGKIREPEAPIAMPPTENAEYAAELRAAAEALGFVEGSQAIEPFLSAATHVYGAVNFEVFGRLNNAIDQRNEWFDRQLRQLAAMVGITPR</sequence>
<keyword evidence="3" id="KW-0804">Transcription</keyword>
<gene>
    <name evidence="6" type="ORF">GCM10009839_30120</name>
</gene>
<feature type="DNA-binding region" description="H-T-H motif" evidence="4">
    <location>
        <begin position="39"/>
        <end position="58"/>
    </location>
</feature>
<comment type="caution">
    <text evidence="6">The sequence shown here is derived from an EMBL/GenBank/DDBJ whole genome shotgun (WGS) entry which is preliminary data.</text>
</comment>
<dbReference type="PROSITE" id="PS50977">
    <property type="entry name" value="HTH_TETR_2"/>
    <property type="match status" value="1"/>
</dbReference>
<evidence type="ECO:0000256" key="1">
    <source>
        <dbReference type="ARBA" id="ARBA00023015"/>
    </source>
</evidence>
<evidence type="ECO:0000313" key="7">
    <source>
        <dbReference type="Proteomes" id="UP001500751"/>
    </source>
</evidence>
<keyword evidence="1" id="KW-0805">Transcription regulation</keyword>
<reference evidence="6 7" key="1">
    <citation type="journal article" date="2019" name="Int. J. Syst. Evol. Microbiol.">
        <title>The Global Catalogue of Microorganisms (GCM) 10K type strain sequencing project: providing services to taxonomists for standard genome sequencing and annotation.</title>
        <authorList>
            <consortium name="The Broad Institute Genomics Platform"/>
            <consortium name="The Broad Institute Genome Sequencing Center for Infectious Disease"/>
            <person name="Wu L."/>
            <person name="Ma J."/>
        </authorList>
    </citation>
    <scope>NUCLEOTIDE SEQUENCE [LARGE SCALE GENOMIC DNA]</scope>
    <source>
        <strain evidence="6 7">JCM 16014</strain>
    </source>
</reference>
<evidence type="ECO:0000256" key="3">
    <source>
        <dbReference type="ARBA" id="ARBA00023163"/>
    </source>
</evidence>
<evidence type="ECO:0000259" key="5">
    <source>
        <dbReference type="PROSITE" id="PS50977"/>
    </source>
</evidence>
<name>A0ABN2U6X9_9ACTN</name>
<dbReference type="Proteomes" id="UP001500751">
    <property type="component" value="Unassembled WGS sequence"/>
</dbReference>
<dbReference type="Gene3D" id="1.10.357.10">
    <property type="entry name" value="Tetracycline Repressor, domain 2"/>
    <property type="match status" value="1"/>
</dbReference>
<dbReference type="InterPro" id="IPR036271">
    <property type="entry name" value="Tet_transcr_reg_TetR-rel_C_sf"/>
</dbReference>
<evidence type="ECO:0000313" key="6">
    <source>
        <dbReference type="EMBL" id="GAA2028801.1"/>
    </source>
</evidence>
<protein>
    <submittedName>
        <fullName evidence="6">TetR/AcrR family transcriptional regulator</fullName>
    </submittedName>
</protein>